<dbReference type="GO" id="GO:0019706">
    <property type="term" value="F:protein-cysteine S-palmitoyltransferase activity"/>
    <property type="evidence" value="ECO:0007669"/>
    <property type="project" value="UniProtKB-EC"/>
</dbReference>
<dbReference type="GeneID" id="24111303"/>
<dbReference type="PANTHER" id="PTHR22883">
    <property type="entry name" value="ZINC FINGER DHHC DOMAIN CONTAINING PROTEIN"/>
    <property type="match status" value="1"/>
</dbReference>
<feature type="compositionally biased region" description="Low complexity" evidence="11">
    <location>
        <begin position="435"/>
        <end position="446"/>
    </location>
</feature>
<proteinExistence type="inferred from homology"/>
<evidence type="ECO:0000256" key="7">
    <source>
        <dbReference type="ARBA" id="ARBA00023288"/>
    </source>
</evidence>
<dbReference type="InterPro" id="IPR001594">
    <property type="entry name" value="Palmitoyltrfase_DHHC"/>
</dbReference>
<keyword evidence="3 10" id="KW-0812">Transmembrane</keyword>
<feature type="region of interest" description="Disordered" evidence="11">
    <location>
        <begin position="179"/>
        <end position="254"/>
    </location>
</feature>
<comment type="subcellular location">
    <subcellularLocation>
        <location evidence="1">Membrane</location>
        <topology evidence="1">Multi-pass membrane protein</topology>
    </subcellularLocation>
</comment>
<protein>
    <recommendedName>
        <fullName evidence="10">Palmitoyltransferase</fullName>
        <ecNumber evidence="10">2.3.1.225</ecNumber>
    </recommendedName>
</protein>
<dbReference type="EC" id="2.3.1.225" evidence="10"/>
<comment type="catalytic activity">
    <reaction evidence="9 10">
        <text>L-cysteinyl-[protein] + hexadecanoyl-CoA = S-hexadecanoyl-L-cysteinyl-[protein] + CoA</text>
        <dbReference type="Rhea" id="RHEA:36683"/>
        <dbReference type="Rhea" id="RHEA-COMP:10131"/>
        <dbReference type="Rhea" id="RHEA-COMP:11032"/>
        <dbReference type="ChEBI" id="CHEBI:29950"/>
        <dbReference type="ChEBI" id="CHEBI:57287"/>
        <dbReference type="ChEBI" id="CHEBI:57379"/>
        <dbReference type="ChEBI" id="CHEBI:74151"/>
        <dbReference type="EC" id="2.3.1.225"/>
    </reaction>
</comment>
<dbReference type="eggNOG" id="KOG1311">
    <property type="taxonomic scope" value="Eukaryota"/>
</dbReference>
<keyword evidence="8 10" id="KW-0012">Acyltransferase</keyword>
<dbReference type="GO" id="GO:0006612">
    <property type="term" value="P:protein targeting to membrane"/>
    <property type="evidence" value="ECO:0007669"/>
    <property type="project" value="TreeGrafter"/>
</dbReference>
<evidence type="ECO:0000256" key="6">
    <source>
        <dbReference type="ARBA" id="ARBA00023139"/>
    </source>
</evidence>
<feature type="transmembrane region" description="Helical" evidence="10">
    <location>
        <begin position="489"/>
        <end position="508"/>
    </location>
</feature>
<feature type="region of interest" description="Disordered" evidence="11">
    <location>
        <begin position="1"/>
        <end position="21"/>
    </location>
</feature>
<keyword evidence="4 10" id="KW-1133">Transmembrane helix</keyword>
<keyword evidence="7" id="KW-0449">Lipoprotein</keyword>
<keyword evidence="14" id="KW-1185">Reference proteome</keyword>
<gene>
    <name evidence="13" type="ORF">PHSY_006031</name>
</gene>
<evidence type="ECO:0000313" key="14">
    <source>
        <dbReference type="Proteomes" id="UP000014071"/>
    </source>
</evidence>
<evidence type="ECO:0000256" key="2">
    <source>
        <dbReference type="ARBA" id="ARBA00022679"/>
    </source>
</evidence>
<evidence type="ECO:0000256" key="1">
    <source>
        <dbReference type="ARBA" id="ARBA00004141"/>
    </source>
</evidence>
<dbReference type="InterPro" id="IPR039859">
    <property type="entry name" value="PFA4/ZDH16/20/ERF2-like"/>
</dbReference>
<dbReference type="PROSITE" id="PS50216">
    <property type="entry name" value="DHHC"/>
    <property type="match status" value="1"/>
</dbReference>
<feature type="region of interest" description="Disordered" evidence="11">
    <location>
        <begin position="409"/>
        <end position="470"/>
    </location>
</feature>
<accession>R9PB34</accession>
<evidence type="ECO:0000259" key="12">
    <source>
        <dbReference type="Pfam" id="PF01529"/>
    </source>
</evidence>
<evidence type="ECO:0000256" key="3">
    <source>
        <dbReference type="ARBA" id="ARBA00022692"/>
    </source>
</evidence>
<reference evidence="14" key="1">
    <citation type="journal article" date="2013" name="Genome Announc.">
        <title>Draft genome sequence of the basidiomycetous yeast-like fungus Pseudozyma hubeiensis SY62, which produces an abundant amount of the biosurfactant mannosylerythritol lipids.</title>
        <authorList>
            <person name="Konishi M."/>
            <person name="Hatada Y."/>
            <person name="Horiuchi J."/>
        </authorList>
    </citation>
    <scope>NUCLEOTIDE SEQUENCE [LARGE SCALE GENOMIC DNA]</scope>
    <source>
        <strain evidence="14">SY62</strain>
    </source>
</reference>
<feature type="compositionally biased region" description="Low complexity" evidence="11">
    <location>
        <begin position="10"/>
        <end position="21"/>
    </location>
</feature>
<evidence type="ECO:0000256" key="5">
    <source>
        <dbReference type="ARBA" id="ARBA00023136"/>
    </source>
</evidence>
<dbReference type="PANTHER" id="PTHR22883:SF488">
    <property type="entry name" value="PALMITOYLTRANSFERASE"/>
    <property type="match status" value="1"/>
</dbReference>
<feature type="compositionally biased region" description="Polar residues" evidence="11">
    <location>
        <begin position="204"/>
        <end position="213"/>
    </location>
</feature>
<dbReference type="GO" id="GO:0005794">
    <property type="term" value="C:Golgi apparatus"/>
    <property type="evidence" value="ECO:0007669"/>
    <property type="project" value="TreeGrafter"/>
</dbReference>
<feature type="region of interest" description="Disordered" evidence="11">
    <location>
        <begin position="809"/>
        <end position="842"/>
    </location>
</feature>
<dbReference type="STRING" id="1305764.R9PB34"/>
<sequence length="842" mass="90538">MLADTSIYPSSRTFNSSSRLSHYTDAATRRSSFQSAQASIYQDTDTSLAYDDASEGFDHLDLDSDLEVRSQRAPSRSNTRSPFQSNIGNLSHSADGDAVETTIDGFSASSGNLGGMARRRSSYRRQSSEIPRPQSSLSRRSSTSGTVNEDPQIRLRDAATAAAMRSSMTRRHSVELDQLANSITRASTPHGFRSEDDEDDAAAISSQPRSRPGSSLALRKYEQDSESFIKRDGTKERGGSILPPAGFFAPKRPAARNSNSNLLATVASPQSGRSTTPLSFYSVGAAGGETQRGDAEEEVLQRSTSPTGLEGQGAAGQARAPSPWGVNSIASSSQQHLNTYPANGTGRRYSHTGDGTGPSHPLDPSDGFPTPSIQASPNSVLRMMASTDPLLPARAVPGAAVASAAINGSHAPSSQDVGLGLDTKKASPTVTEQRASPPAIKPPSSKQNGRAPLNASPPTSKSPRNYKHQKGSNHFPLCGLLITSSDNPLPFLLSLVLLLALGALFYAFEAPYLTTNVSPAITAVFTYIFLQAIVNMLVTAFRDPGILPRDLDPNPPCVLAETPFTPGRHALADPEDPMAIPVQRVLRIRGRVVQVKWCETCGTYRPPRSSHCRVCDNCVENIDHHCTYLNTCIGRRNYVSFMVFLTASIASALYVVGCSAARLVLMTRGRGVAGKMSFRDALGESPVSGVLFLLCLGVTAPLGVLLSYHVRLVLLNRSTVEQIRINTSRKYGGGREEEVVGLGEHGDDESILGEGKRKSGELVRRVAERFGVLKPRKGDPNPFAVKSWRSNVRNALGWRSVELESWIDRRGRRKKDERKPNPKKGSGVDGVGEAGTGLQWKA</sequence>
<dbReference type="AlphaFoldDB" id="R9PB34"/>
<keyword evidence="6" id="KW-0564">Palmitate</keyword>
<feature type="transmembrane region" description="Helical" evidence="10">
    <location>
        <begin position="638"/>
        <end position="665"/>
    </location>
</feature>
<comment type="similarity">
    <text evidence="10">Belongs to the DHHC palmitoyltransferase family.</text>
</comment>
<feature type="domain" description="Palmitoyltransferase DHHC" evidence="12">
    <location>
        <begin position="596"/>
        <end position="724"/>
    </location>
</feature>
<feature type="transmembrane region" description="Helical" evidence="10">
    <location>
        <begin position="520"/>
        <end position="541"/>
    </location>
</feature>
<dbReference type="GO" id="GO:0016020">
    <property type="term" value="C:membrane"/>
    <property type="evidence" value="ECO:0007669"/>
    <property type="project" value="UniProtKB-SubCell"/>
</dbReference>
<dbReference type="GO" id="GO:0005783">
    <property type="term" value="C:endoplasmic reticulum"/>
    <property type="evidence" value="ECO:0007669"/>
    <property type="project" value="TreeGrafter"/>
</dbReference>
<keyword evidence="2 10" id="KW-0808">Transferase</keyword>
<feature type="transmembrane region" description="Helical" evidence="10">
    <location>
        <begin position="685"/>
        <end position="708"/>
    </location>
</feature>
<dbReference type="Pfam" id="PF01529">
    <property type="entry name" value="DHHC"/>
    <property type="match status" value="1"/>
</dbReference>
<evidence type="ECO:0000256" key="9">
    <source>
        <dbReference type="ARBA" id="ARBA00048048"/>
    </source>
</evidence>
<feature type="region of interest" description="Disordered" evidence="11">
    <location>
        <begin position="67"/>
        <end position="153"/>
    </location>
</feature>
<evidence type="ECO:0000256" key="11">
    <source>
        <dbReference type="SAM" id="MobiDB-lite"/>
    </source>
</evidence>
<comment type="domain">
    <text evidence="10">The DHHC domain is required for palmitoyltransferase activity.</text>
</comment>
<feature type="compositionally biased region" description="Polar residues" evidence="11">
    <location>
        <begin position="266"/>
        <end position="279"/>
    </location>
</feature>
<feature type="compositionally biased region" description="Polar residues" evidence="11">
    <location>
        <begin position="72"/>
        <end position="92"/>
    </location>
</feature>
<dbReference type="HOGENOM" id="CLU_015528_0_0_1"/>
<feature type="compositionally biased region" description="Polar residues" evidence="11">
    <location>
        <begin position="328"/>
        <end position="342"/>
    </location>
</feature>
<evidence type="ECO:0000256" key="8">
    <source>
        <dbReference type="ARBA" id="ARBA00023315"/>
    </source>
</evidence>
<dbReference type="RefSeq" id="XP_012192024.1">
    <property type="nucleotide sequence ID" value="XM_012336634.1"/>
</dbReference>
<feature type="compositionally biased region" description="Low complexity" evidence="11">
    <location>
        <begin position="135"/>
        <end position="144"/>
    </location>
</feature>
<dbReference type="EMBL" id="DF238820">
    <property type="protein sequence ID" value="GAC98437.1"/>
    <property type="molecule type" value="Genomic_DNA"/>
</dbReference>
<feature type="compositionally biased region" description="Basic and acidic residues" evidence="11">
    <location>
        <begin position="219"/>
        <end position="238"/>
    </location>
</feature>
<evidence type="ECO:0000256" key="4">
    <source>
        <dbReference type="ARBA" id="ARBA00022989"/>
    </source>
</evidence>
<evidence type="ECO:0000256" key="10">
    <source>
        <dbReference type="RuleBase" id="RU079119"/>
    </source>
</evidence>
<dbReference type="OrthoDB" id="9909019at2759"/>
<name>R9PB34_PSEHS</name>
<dbReference type="Proteomes" id="UP000014071">
    <property type="component" value="Unassembled WGS sequence"/>
</dbReference>
<keyword evidence="5 10" id="KW-0472">Membrane</keyword>
<evidence type="ECO:0000313" key="13">
    <source>
        <dbReference type="EMBL" id="GAC98437.1"/>
    </source>
</evidence>
<feature type="region of interest" description="Disordered" evidence="11">
    <location>
        <begin position="266"/>
        <end position="375"/>
    </location>
</feature>
<organism evidence="13 14">
    <name type="scientific">Pseudozyma hubeiensis (strain SY62)</name>
    <name type="common">Yeast</name>
    <dbReference type="NCBI Taxonomy" id="1305764"/>
    <lineage>
        <taxon>Eukaryota</taxon>
        <taxon>Fungi</taxon>
        <taxon>Dikarya</taxon>
        <taxon>Basidiomycota</taxon>
        <taxon>Ustilaginomycotina</taxon>
        <taxon>Ustilaginomycetes</taxon>
        <taxon>Ustilaginales</taxon>
        <taxon>Ustilaginaceae</taxon>
        <taxon>Pseudozyma</taxon>
    </lineage>
</organism>